<comment type="similarity">
    <text evidence="6">Belongs to the CTF8 family.</text>
</comment>
<evidence type="ECO:0000256" key="6">
    <source>
        <dbReference type="ARBA" id="ARBA00038447"/>
    </source>
</evidence>
<comment type="subcellular location">
    <subcellularLocation>
        <location evidence="1">Nucleus</location>
    </subcellularLocation>
</comment>
<evidence type="ECO:0000256" key="2">
    <source>
        <dbReference type="ARBA" id="ARBA00022705"/>
    </source>
</evidence>
<dbReference type="GO" id="GO:0007064">
    <property type="term" value="P:mitotic sister chromatid cohesion"/>
    <property type="evidence" value="ECO:0007669"/>
    <property type="project" value="InterPro"/>
</dbReference>
<keyword evidence="9" id="KW-1185">Reference proteome</keyword>
<keyword evidence="2" id="KW-0235">DNA replication</keyword>
<dbReference type="PANTHER" id="PTHR28605:SF1">
    <property type="entry name" value="CHROMOSOME TRANSMISSION FIDELITY FACTOR 8"/>
    <property type="match status" value="1"/>
</dbReference>
<evidence type="ECO:0000256" key="4">
    <source>
        <dbReference type="ARBA" id="ARBA00023242"/>
    </source>
</evidence>
<dbReference type="GO" id="GO:0006260">
    <property type="term" value="P:DNA replication"/>
    <property type="evidence" value="ECO:0007669"/>
    <property type="project" value="UniProtKB-KW"/>
</dbReference>
<protein>
    <submittedName>
        <fullName evidence="8">Uncharacterized protein</fullName>
    </submittedName>
</protein>
<dbReference type="AlphaFoldDB" id="A0A8A3P1N2"/>
<keyword evidence="4" id="KW-0539">Nucleus</keyword>
<reference evidence="8" key="1">
    <citation type="submission" date="2020-10" db="EMBL/GenBank/DDBJ databases">
        <title>Genome Sequence of Monilinia vaccinii-corymbosi Sheds Light on Mummy Berry Disease Infection of Blueberry and Mating Type.</title>
        <authorList>
            <person name="Yow A.G."/>
            <person name="Zhang Y."/>
            <person name="Bansal K."/>
            <person name="Eacker S.M."/>
            <person name="Sullivan S."/>
            <person name="Liachko I."/>
            <person name="Cubeta M.A."/>
            <person name="Rollins J.A."/>
            <person name="Ashrafi H."/>
        </authorList>
    </citation>
    <scope>NUCLEOTIDE SEQUENCE</scope>
    <source>
        <strain evidence="8">RL-1</strain>
    </source>
</reference>
<evidence type="ECO:0000313" key="9">
    <source>
        <dbReference type="Proteomes" id="UP000672032"/>
    </source>
</evidence>
<dbReference type="PANTHER" id="PTHR28605">
    <property type="entry name" value="CTF8, CHROMOSOME TRANSMISSION FIDELITY FACTOR 8 HOMOLOG (S. CEREVISIAE)"/>
    <property type="match status" value="1"/>
</dbReference>
<dbReference type="GO" id="GO:0031390">
    <property type="term" value="C:Ctf18 RFC-like complex"/>
    <property type="evidence" value="ECO:0007669"/>
    <property type="project" value="InterPro"/>
</dbReference>
<keyword evidence="3" id="KW-0238">DNA-binding</keyword>
<organism evidence="8 9">
    <name type="scientific">Monilinia vaccinii-corymbosi</name>
    <dbReference type="NCBI Taxonomy" id="61207"/>
    <lineage>
        <taxon>Eukaryota</taxon>
        <taxon>Fungi</taxon>
        <taxon>Dikarya</taxon>
        <taxon>Ascomycota</taxon>
        <taxon>Pezizomycotina</taxon>
        <taxon>Leotiomycetes</taxon>
        <taxon>Helotiales</taxon>
        <taxon>Sclerotiniaceae</taxon>
        <taxon>Monilinia</taxon>
    </lineage>
</organism>
<evidence type="ECO:0000256" key="3">
    <source>
        <dbReference type="ARBA" id="ARBA00023125"/>
    </source>
</evidence>
<proteinExistence type="inferred from homology"/>
<sequence>MIVMIPLHTSVNSPVTTLNNPLPKLLQTPSGLALLELQGTINLPEPDLEEDGVSGIPDSSVQSLQTPIGRLIFPEYDPGNPDNTKWMKRVYLYVGKHQRLTGEVKKLPRAFAVIRKKDASSESQANCDVSMQGVESNAGDELEIVEIVKWKILFSTRPEPVGAMNLKEPMISESYFSTRRMFIELSYLRGLSFHSFLTCTLQLKHPTNIQKQSIHLTTQQYQTLFNMKSILSLYSSLLLTLLMGISLSDTHTLMGSKGAVKTSNKYSSHVDRPITLELRDTVDTLTSTDIKQPSITTSISSLLVPSIQNLAFLATISTLGGYTPAFVGIGIMTSHVQASVGPNGGLSTKSSWNPAPKKNHTRRRAHPRDVYITGPDIEDRNSYHVAGVLVKKFEEIIRGVSGKKGDSTDVDSHNPSANPDDQLHPPNLGFPSGPKVLERSHTFLLLGHAHVLGREVLCVAIMLLVQYRNTEKVSVMMLLAGEEKGHQVDNLQPMFLARSYSH</sequence>
<dbReference type="EMBL" id="CP063406">
    <property type="protein sequence ID" value="QSZ31795.1"/>
    <property type="molecule type" value="Genomic_DNA"/>
</dbReference>
<feature type="compositionally biased region" description="Basic and acidic residues" evidence="7">
    <location>
        <begin position="403"/>
        <end position="412"/>
    </location>
</feature>
<dbReference type="InterPro" id="IPR018607">
    <property type="entry name" value="Ctf8"/>
</dbReference>
<dbReference type="OrthoDB" id="121932at2759"/>
<gene>
    <name evidence="8" type="ORF">DSL72_001364</name>
</gene>
<evidence type="ECO:0000256" key="1">
    <source>
        <dbReference type="ARBA" id="ARBA00004123"/>
    </source>
</evidence>
<dbReference type="Pfam" id="PF09696">
    <property type="entry name" value="Ctf8"/>
    <property type="match status" value="1"/>
</dbReference>
<feature type="region of interest" description="Disordered" evidence="7">
    <location>
        <begin position="344"/>
        <end position="364"/>
    </location>
</feature>
<dbReference type="GO" id="GO:0003677">
    <property type="term" value="F:DNA binding"/>
    <property type="evidence" value="ECO:0007669"/>
    <property type="project" value="UniProtKB-KW"/>
</dbReference>
<name>A0A8A3P1N2_9HELO</name>
<evidence type="ECO:0000313" key="8">
    <source>
        <dbReference type="EMBL" id="QSZ31795.1"/>
    </source>
</evidence>
<accession>A0A8A3P1N2</accession>
<keyword evidence="5" id="KW-0131">Cell cycle</keyword>
<dbReference type="Proteomes" id="UP000672032">
    <property type="component" value="Chromosome 2"/>
</dbReference>
<evidence type="ECO:0000256" key="5">
    <source>
        <dbReference type="ARBA" id="ARBA00023306"/>
    </source>
</evidence>
<evidence type="ECO:0000256" key="7">
    <source>
        <dbReference type="SAM" id="MobiDB-lite"/>
    </source>
</evidence>
<feature type="region of interest" description="Disordered" evidence="7">
    <location>
        <begin position="403"/>
        <end position="432"/>
    </location>
</feature>